<evidence type="ECO:0000313" key="8">
    <source>
        <dbReference type="EMBL" id="KIH54383.1"/>
    </source>
</evidence>
<keyword evidence="4" id="KW-0722">Serine protease inhibitor</keyword>
<dbReference type="EMBL" id="KN739177">
    <property type="protein sequence ID" value="KIH54383.1"/>
    <property type="molecule type" value="Genomic_DNA"/>
</dbReference>
<evidence type="ECO:0000313" key="9">
    <source>
        <dbReference type="Proteomes" id="UP000054047"/>
    </source>
</evidence>
<evidence type="ECO:0000256" key="3">
    <source>
        <dbReference type="ARBA" id="ARBA00022690"/>
    </source>
</evidence>
<dbReference type="AlphaFoldDB" id="A0A0C2CDK0"/>
<dbReference type="SUPFAM" id="SSF57362">
    <property type="entry name" value="BPTI-like"/>
    <property type="match status" value="1"/>
</dbReference>
<accession>A0A0C2CDK0</accession>
<feature type="non-terminal residue" evidence="8">
    <location>
        <position position="189"/>
    </location>
</feature>
<dbReference type="Pfam" id="PF00014">
    <property type="entry name" value="Kunitz_BPTI"/>
    <property type="match status" value="1"/>
</dbReference>
<keyword evidence="5" id="KW-1015">Disulfide bond</keyword>
<dbReference type="InterPro" id="IPR002223">
    <property type="entry name" value="Kunitz_BPTI"/>
</dbReference>
<sequence>MVYISNNTLPSGSDASHCPDVDVDSCKDPCIVINNRKGCKDCICPALPISGRPQPPAPEDEPTAAPPGTRSTFRPVTQTPRPISGSARPPASPTSVGPPSGITGVRVAPPGTNDNRVPTRQEAVLTAQSSQTKQLEIDSKQLLPPPLSAQLQEKCMQPVEPGPCKHFVDRWFFNAEDGTCHPFKYGGCA</sequence>
<dbReference type="Proteomes" id="UP000054047">
    <property type="component" value="Unassembled WGS sequence"/>
</dbReference>
<dbReference type="GO" id="GO:0005615">
    <property type="term" value="C:extracellular space"/>
    <property type="evidence" value="ECO:0007669"/>
    <property type="project" value="TreeGrafter"/>
</dbReference>
<dbReference type="PANTHER" id="PTHR10083:SF381">
    <property type="entry name" value="BPTI_KUNITZ INHIBITOR DOMAIN-CONTAINING PROTEIN"/>
    <property type="match status" value="1"/>
</dbReference>
<evidence type="ECO:0000256" key="4">
    <source>
        <dbReference type="ARBA" id="ARBA00022900"/>
    </source>
</evidence>
<feature type="domain" description="BPTI/Kunitz inhibitor" evidence="7">
    <location>
        <begin position="155"/>
        <end position="189"/>
    </location>
</feature>
<evidence type="ECO:0000256" key="1">
    <source>
        <dbReference type="ARBA" id="ARBA00004613"/>
    </source>
</evidence>
<dbReference type="Gene3D" id="4.10.410.10">
    <property type="entry name" value="Pancreatic trypsin inhibitor Kunitz domain"/>
    <property type="match status" value="1"/>
</dbReference>
<evidence type="ECO:0000256" key="2">
    <source>
        <dbReference type="ARBA" id="ARBA00022525"/>
    </source>
</evidence>
<dbReference type="InterPro" id="IPR050098">
    <property type="entry name" value="TFPI/VKTCI-like"/>
</dbReference>
<keyword evidence="2" id="KW-0964">Secreted</keyword>
<dbReference type="SMART" id="SM00131">
    <property type="entry name" value="KU"/>
    <property type="match status" value="1"/>
</dbReference>
<keyword evidence="9" id="KW-1185">Reference proteome</keyword>
<organism evidence="8 9">
    <name type="scientific">Ancylostoma duodenale</name>
    <dbReference type="NCBI Taxonomy" id="51022"/>
    <lineage>
        <taxon>Eukaryota</taxon>
        <taxon>Metazoa</taxon>
        <taxon>Ecdysozoa</taxon>
        <taxon>Nematoda</taxon>
        <taxon>Chromadorea</taxon>
        <taxon>Rhabditida</taxon>
        <taxon>Rhabditina</taxon>
        <taxon>Rhabditomorpha</taxon>
        <taxon>Strongyloidea</taxon>
        <taxon>Ancylostomatidae</taxon>
        <taxon>Ancylostomatinae</taxon>
        <taxon>Ancylostoma</taxon>
    </lineage>
</organism>
<evidence type="ECO:0000256" key="6">
    <source>
        <dbReference type="SAM" id="MobiDB-lite"/>
    </source>
</evidence>
<protein>
    <submittedName>
        <fullName evidence="8">Kunitz/Bovine pancreatic trypsin inhibitor domain protein</fullName>
    </submittedName>
</protein>
<dbReference type="InterPro" id="IPR036880">
    <property type="entry name" value="Kunitz_BPTI_sf"/>
</dbReference>
<evidence type="ECO:0000256" key="5">
    <source>
        <dbReference type="ARBA" id="ARBA00023157"/>
    </source>
</evidence>
<dbReference type="OrthoDB" id="4473401at2759"/>
<dbReference type="PANTHER" id="PTHR10083">
    <property type="entry name" value="KUNITZ-TYPE PROTEASE INHIBITOR-RELATED"/>
    <property type="match status" value="1"/>
</dbReference>
<evidence type="ECO:0000259" key="7">
    <source>
        <dbReference type="PROSITE" id="PS50279"/>
    </source>
</evidence>
<gene>
    <name evidence="8" type="ORF">ANCDUO_15471</name>
</gene>
<feature type="region of interest" description="Disordered" evidence="6">
    <location>
        <begin position="50"/>
        <end position="117"/>
    </location>
</feature>
<proteinExistence type="predicted"/>
<name>A0A0C2CDK0_9BILA</name>
<dbReference type="CDD" id="cd00109">
    <property type="entry name" value="Kunitz-type"/>
    <property type="match status" value="1"/>
</dbReference>
<dbReference type="GO" id="GO:0004867">
    <property type="term" value="F:serine-type endopeptidase inhibitor activity"/>
    <property type="evidence" value="ECO:0007669"/>
    <property type="project" value="UniProtKB-KW"/>
</dbReference>
<reference evidence="8 9" key="1">
    <citation type="submission" date="2013-12" db="EMBL/GenBank/DDBJ databases">
        <title>Draft genome of the parsitic nematode Ancylostoma duodenale.</title>
        <authorList>
            <person name="Mitreva M."/>
        </authorList>
    </citation>
    <scope>NUCLEOTIDE SEQUENCE [LARGE SCALE GENOMIC DNA]</scope>
    <source>
        <strain evidence="8 9">Zhejiang</strain>
    </source>
</reference>
<keyword evidence="3" id="KW-0646">Protease inhibitor</keyword>
<comment type="subcellular location">
    <subcellularLocation>
        <location evidence="1">Secreted</location>
    </subcellularLocation>
</comment>
<dbReference type="PROSITE" id="PS50279">
    <property type="entry name" value="BPTI_KUNITZ_2"/>
    <property type="match status" value="1"/>
</dbReference>
<feature type="compositionally biased region" description="Polar residues" evidence="6">
    <location>
        <begin position="69"/>
        <end position="81"/>
    </location>
</feature>